<dbReference type="PROSITE" id="PS51257">
    <property type="entry name" value="PROKAR_LIPOPROTEIN"/>
    <property type="match status" value="1"/>
</dbReference>
<dbReference type="EMBL" id="RJUF01000185">
    <property type="protein sequence ID" value="MCP9765597.1"/>
    <property type="molecule type" value="Genomic_DNA"/>
</dbReference>
<dbReference type="PANTHER" id="PTHR40050:SF1">
    <property type="entry name" value="INNER SPORE COAT PROTEIN H"/>
    <property type="match status" value="1"/>
</dbReference>
<evidence type="ECO:0000313" key="2">
    <source>
        <dbReference type="Proteomes" id="UP001204144"/>
    </source>
</evidence>
<organism evidence="1 2">
    <name type="scientific">Lacihabitans soyangensis</name>
    <dbReference type="NCBI Taxonomy" id="869394"/>
    <lineage>
        <taxon>Bacteria</taxon>
        <taxon>Pseudomonadati</taxon>
        <taxon>Bacteroidota</taxon>
        <taxon>Cytophagia</taxon>
        <taxon>Cytophagales</taxon>
        <taxon>Leadbetterellaceae</taxon>
        <taxon>Lacihabitans</taxon>
    </lineage>
</organism>
<keyword evidence="2" id="KW-1185">Reference proteome</keyword>
<proteinExistence type="predicted"/>
<evidence type="ECO:0008006" key="3">
    <source>
        <dbReference type="Google" id="ProtNLM"/>
    </source>
</evidence>
<accession>A0AAE3H6Z5</accession>
<protein>
    <recommendedName>
        <fullName evidence="3">Spore coat protein CotH</fullName>
    </recommendedName>
</protein>
<gene>
    <name evidence="1" type="ORF">EGI31_21890</name>
</gene>
<dbReference type="Proteomes" id="UP001204144">
    <property type="component" value="Unassembled WGS sequence"/>
</dbReference>
<evidence type="ECO:0000313" key="1">
    <source>
        <dbReference type="EMBL" id="MCP9765597.1"/>
    </source>
</evidence>
<reference evidence="1 2" key="1">
    <citation type="submission" date="2018-11" db="EMBL/GenBank/DDBJ databases">
        <title>Novel bacteria species description.</title>
        <authorList>
            <person name="Han J.-H."/>
        </authorList>
    </citation>
    <scope>NUCLEOTIDE SEQUENCE [LARGE SCALE GENOMIC DNA]</scope>
    <source>
        <strain evidence="1 2">KCTC23259</strain>
    </source>
</reference>
<dbReference type="RefSeq" id="WP_255039312.1">
    <property type="nucleotide sequence ID" value="NZ_RJUF01000185.1"/>
</dbReference>
<name>A0AAE3H6Z5_9BACT</name>
<comment type="caution">
    <text evidence="1">The sequence shown here is derived from an EMBL/GenBank/DDBJ whole genome shotgun (WGS) entry which is preliminary data.</text>
</comment>
<sequence>MKSLNPLKILFLSFLGLFIIISCSKEKLEDSSPIPLLKDVVPKITPKGTEKYLAKNSDYVFNQEEVKTYQLILREADLSKLNADPTREEYVEAALVFEGDTISPVGIRYKGSVGAYLNCLSGTDWSKPSGYKTCVKLSMQIKVNWQDRKERFYDLNKLQFHSQNYDKSQLRERLGYWLFAQMGVPAPRSVHARVVVNGQLWGLFGLTEEIDNRFAEYFYKNGKGDIYKEVWPLKPNGEVQTSKALIDALKTNEDKPDVSFIKEFGGAFAASNAKNPMDSVRKYMDVNQIISYSVVDRLIRHDDGPFHWYCNDLASCYNHNYYWFEDKKNRKMHLIPWDLDGAFEHVIRNANNIVPIADKWGEISNNCGLINLGNPTFKQRSAACDKLTAAWMSFKTEYSDLRKHLQQNILSDEKTIKQMDIWAKQIEPFIKEADVFYNTGITNEFNKRATSEATWNSAVNTLKSQVRFARTQP</sequence>
<dbReference type="InterPro" id="IPR014867">
    <property type="entry name" value="Spore_coat_CotH_CotH2/3/7"/>
</dbReference>
<dbReference type="PANTHER" id="PTHR40050">
    <property type="entry name" value="INNER SPORE COAT PROTEIN H"/>
    <property type="match status" value="1"/>
</dbReference>
<dbReference type="AlphaFoldDB" id="A0AAE3H6Z5"/>
<dbReference type="Pfam" id="PF08757">
    <property type="entry name" value="CotH"/>
    <property type="match status" value="1"/>
</dbReference>